<dbReference type="Gene3D" id="2.40.128.130">
    <property type="entry name" value="Autotransporter beta-domain"/>
    <property type="match status" value="1"/>
</dbReference>
<name>A0ABD6MX45_9PSED</name>
<evidence type="ECO:0000313" key="5">
    <source>
        <dbReference type="Proteomes" id="UP000704738"/>
    </source>
</evidence>
<feature type="chain" id="PRO_5044844687" evidence="2">
    <location>
        <begin position="28"/>
        <end position="729"/>
    </location>
</feature>
<organism evidence="4 5">
    <name type="scientific">Pseudomonas hunanensis</name>
    <dbReference type="NCBI Taxonomy" id="1247546"/>
    <lineage>
        <taxon>Bacteria</taxon>
        <taxon>Pseudomonadati</taxon>
        <taxon>Pseudomonadota</taxon>
        <taxon>Gammaproteobacteria</taxon>
        <taxon>Pseudomonadales</taxon>
        <taxon>Pseudomonadaceae</taxon>
        <taxon>Pseudomonas</taxon>
    </lineage>
</organism>
<dbReference type="PROSITE" id="PS51208">
    <property type="entry name" value="AUTOTRANSPORTER"/>
    <property type="match status" value="1"/>
</dbReference>
<dbReference type="SUPFAM" id="SSF103515">
    <property type="entry name" value="Autotransporter"/>
    <property type="match status" value="1"/>
</dbReference>
<evidence type="ECO:0000256" key="2">
    <source>
        <dbReference type="SAM" id="SignalP"/>
    </source>
</evidence>
<proteinExistence type="predicted"/>
<dbReference type="PANTHER" id="PTHR35037:SF7">
    <property type="entry name" value="AUTOTRANSPORTER"/>
    <property type="match status" value="1"/>
</dbReference>
<dbReference type="Proteomes" id="UP000704738">
    <property type="component" value="Unassembled WGS sequence"/>
</dbReference>
<evidence type="ECO:0000313" key="4">
    <source>
        <dbReference type="EMBL" id="NWL45518.1"/>
    </source>
</evidence>
<dbReference type="SUPFAM" id="SSF51126">
    <property type="entry name" value="Pectin lyase-like"/>
    <property type="match status" value="1"/>
</dbReference>
<dbReference type="AlphaFoldDB" id="A0ABD6MX45"/>
<protein>
    <submittedName>
        <fullName evidence="4">Autotransporter outer membrane beta-barrel domain-containing protein</fullName>
    </submittedName>
</protein>
<dbReference type="InterPro" id="IPR006315">
    <property type="entry name" value="OM_autotransptr_brl_dom"/>
</dbReference>
<dbReference type="Pfam" id="PF03797">
    <property type="entry name" value="Autotransporter"/>
    <property type="match status" value="1"/>
</dbReference>
<keyword evidence="1 2" id="KW-0732">Signal</keyword>
<sequence length="729" mass="76626">MSSTLFQRKFCRGLVYCVTALPVGMYAGDLLAAQAIIERDTVIDGSNPLVGYQVLNGATLTANGATTEQIFLREGGALEFNGSSIIATDDGVLTEGGAQAIINGSSIASEGRGVVVARSSVGGSAVWLSGSTVTGKDGGAAVASTSELHLNGSKVQGTGPGSAGVRMVNGWLEAKGSQIIGAQEGILVSGDGTVGEARVELDGSQVVGQDGAAMVVAGGRQGPAAAKITVSNGSQLSGSNGNLLEVRNQSNAELTVENSHLEGNIWAEQGSSAAVMLDKQATLTGQLENVGKLTIGNQSRWIMVADASVGDLALDGGTVEFGQPTDYHRLTLDSLSGSGAFVMHADFTSGQTDFLDITGNASGNHDLLIGSSGAEPQEEGNLQVVHTGGGDASFSLVNGTVDLGAFSYELVQRGNDWYLDGSRKIISPGTSSVMALFNAAPTVWYGELTSLRSRMGELRLDNGKAGGWMRTYGNKYDVAASSGVAYKQTQQGFSLGADVPLPVGDGQWLLGILAGHSRSDLDLGGGTSGDIDSYYLGLYTTWLDRSSGYYFDGVMKLNRFDNDSKVAMSDGTRAKGHYSSQGFGMSAEFGRHIELEQGYFIEPFTQWSTAYFQGKDYHLDNGLQAEGDAVASVLGKAGATFGRNFEGKNGRVIQPYLRAAYVHEFIDNNDVNVNRNRFSNDLSGSRLELGAGLAVAVAERLQMHVDLDHSRGEHVDQPWGVNLGMRYNW</sequence>
<evidence type="ECO:0000256" key="1">
    <source>
        <dbReference type="ARBA" id="ARBA00022729"/>
    </source>
</evidence>
<comment type="caution">
    <text evidence="4">The sequence shown here is derived from an EMBL/GenBank/DDBJ whole genome shotgun (WGS) entry which is preliminary data.</text>
</comment>
<dbReference type="SMART" id="SM00869">
    <property type="entry name" value="Autotransporter"/>
    <property type="match status" value="1"/>
</dbReference>
<dbReference type="InterPro" id="IPR051551">
    <property type="entry name" value="Autotransporter_adhesion"/>
</dbReference>
<feature type="signal peptide" evidence="2">
    <location>
        <begin position="1"/>
        <end position="27"/>
    </location>
</feature>
<dbReference type="InterPro" id="IPR036709">
    <property type="entry name" value="Autotransporte_beta_dom_sf"/>
</dbReference>
<evidence type="ECO:0000259" key="3">
    <source>
        <dbReference type="PROSITE" id="PS51208"/>
    </source>
</evidence>
<dbReference type="InterPro" id="IPR011050">
    <property type="entry name" value="Pectin_lyase_fold/virulence"/>
</dbReference>
<dbReference type="PRINTS" id="PR01484">
    <property type="entry name" value="PRTACTNFAMLY"/>
</dbReference>
<dbReference type="InterPro" id="IPR004899">
    <property type="entry name" value="Pertactin_central"/>
</dbReference>
<dbReference type="InterPro" id="IPR012332">
    <property type="entry name" value="Autotransporter_pectin_lyase_C"/>
</dbReference>
<reference evidence="4 5" key="1">
    <citation type="submission" date="2018-06" db="EMBL/GenBank/DDBJ databases">
        <title>Bacteria isolated from soil of Wuhan.</title>
        <authorList>
            <person name="Xiang W."/>
            <person name="Huang C."/>
        </authorList>
    </citation>
    <scope>NUCLEOTIDE SEQUENCE [LARGE SCALE GENOMIC DNA]</scope>
    <source>
        <strain evidence="5">xwS4</strain>
    </source>
</reference>
<dbReference type="Gene3D" id="2.160.20.20">
    <property type="match status" value="1"/>
</dbReference>
<dbReference type="Pfam" id="PF03212">
    <property type="entry name" value="Pertactin"/>
    <property type="match status" value="1"/>
</dbReference>
<dbReference type="EMBL" id="QJRE01000096">
    <property type="protein sequence ID" value="NWL45518.1"/>
    <property type="molecule type" value="Genomic_DNA"/>
</dbReference>
<dbReference type="CDD" id="cd01343">
    <property type="entry name" value="PL1_Passenger_AT"/>
    <property type="match status" value="1"/>
</dbReference>
<gene>
    <name evidence="4" type="ORF">DM819_06460</name>
</gene>
<dbReference type="InterPro" id="IPR005546">
    <property type="entry name" value="Autotransporte_beta"/>
</dbReference>
<dbReference type="PANTHER" id="PTHR35037">
    <property type="entry name" value="C-TERMINAL REGION OF AIDA-LIKE PROTEIN"/>
    <property type="match status" value="1"/>
</dbReference>
<dbReference type="InterPro" id="IPR003991">
    <property type="entry name" value="Pertactin_virulence_factor"/>
</dbReference>
<accession>A0ABD6MX45</accession>
<dbReference type="NCBIfam" id="TIGR01414">
    <property type="entry name" value="autotrans_barl"/>
    <property type="match status" value="1"/>
</dbReference>
<feature type="domain" description="Autotransporter" evidence="3">
    <location>
        <begin position="460"/>
        <end position="729"/>
    </location>
</feature>